<name>A0A4S4AWP6_9RHOO</name>
<dbReference type="RefSeq" id="WP_136348856.1">
    <property type="nucleotide sequence ID" value="NZ_SSOC01000005.1"/>
</dbReference>
<reference evidence="1 2" key="1">
    <citation type="submission" date="2019-04" db="EMBL/GenBank/DDBJ databases">
        <title>Azoarcus nasutitermitis sp. nov. isolated from termite nest.</title>
        <authorList>
            <person name="Lin S.-Y."/>
            <person name="Hameed A."/>
            <person name="Hsu Y.-H."/>
            <person name="Young C.-C."/>
        </authorList>
    </citation>
    <scope>NUCLEOTIDE SEQUENCE [LARGE SCALE GENOMIC DNA]</scope>
    <source>
        <strain evidence="1 2">CC-YHH838</strain>
    </source>
</reference>
<evidence type="ECO:0000313" key="2">
    <source>
        <dbReference type="Proteomes" id="UP000308430"/>
    </source>
</evidence>
<dbReference type="EMBL" id="SSOC01000005">
    <property type="protein sequence ID" value="THF63695.1"/>
    <property type="molecule type" value="Genomic_DNA"/>
</dbReference>
<dbReference type="AlphaFoldDB" id="A0A4S4AWP6"/>
<dbReference type="Proteomes" id="UP000308430">
    <property type="component" value="Unassembled WGS sequence"/>
</dbReference>
<keyword evidence="2" id="KW-1185">Reference proteome</keyword>
<comment type="caution">
    <text evidence="1">The sequence shown here is derived from an EMBL/GenBank/DDBJ whole genome shotgun (WGS) entry which is preliminary data.</text>
</comment>
<accession>A0A4S4AWP6</accession>
<gene>
    <name evidence="1" type="ORF">E6C76_13990</name>
</gene>
<proteinExistence type="predicted"/>
<sequence length="174" mass="18379">MMVLRQLAKRNKHVANAFSPIATTTIQKRKHHFMVTTDAIGNQSLAHMGPHTANEAAILGVTKQFANRHVAEIHGNNGAVLSPNLMADLARRMSVLRSQGAGIGKPETPPKNTTIAIDAGLSTFPESKGAVKLNLPGVLGIATKTKGQLSPVINTGAVVTRNKQGIVNHLDSSS</sequence>
<evidence type="ECO:0000313" key="1">
    <source>
        <dbReference type="EMBL" id="THF63695.1"/>
    </source>
</evidence>
<protein>
    <submittedName>
        <fullName evidence="1">Uncharacterized protein</fullName>
    </submittedName>
</protein>
<organism evidence="1 2">
    <name type="scientific">Pseudothauera nasutitermitis</name>
    <dbReference type="NCBI Taxonomy" id="2565930"/>
    <lineage>
        <taxon>Bacteria</taxon>
        <taxon>Pseudomonadati</taxon>
        <taxon>Pseudomonadota</taxon>
        <taxon>Betaproteobacteria</taxon>
        <taxon>Rhodocyclales</taxon>
        <taxon>Zoogloeaceae</taxon>
        <taxon>Pseudothauera</taxon>
    </lineage>
</organism>
<dbReference type="OrthoDB" id="9862533at2"/>